<dbReference type="Proteomes" id="UP001152888">
    <property type="component" value="Unassembled WGS sequence"/>
</dbReference>
<dbReference type="AlphaFoldDB" id="A0A9P0NYA6"/>
<feature type="compositionally biased region" description="Basic residues" evidence="1">
    <location>
        <begin position="525"/>
        <end position="534"/>
    </location>
</feature>
<evidence type="ECO:0000256" key="1">
    <source>
        <dbReference type="SAM" id="MobiDB-lite"/>
    </source>
</evidence>
<organism evidence="2 3">
    <name type="scientific">Acanthoscelides obtectus</name>
    <name type="common">Bean weevil</name>
    <name type="synonym">Bruchus obtectus</name>
    <dbReference type="NCBI Taxonomy" id="200917"/>
    <lineage>
        <taxon>Eukaryota</taxon>
        <taxon>Metazoa</taxon>
        <taxon>Ecdysozoa</taxon>
        <taxon>Arthropoda</taxon>
        <taxon>Hexapoda</taxon>
        <taxon>Insecta</taxon>
        <taxon>Pterygota</taxon>
        <taxon>Neoptera</taxon>
        <taxon>Endopterygota</taxon>
        <taxon>Coleoptera</taxon>
        <taxon>Polyphaga</taxon>
        <taxon>Cucujiformia</taxon>
        <taxon>Chrysomeloidea</taxon>
        <taxon>Chrysomelidae</taxon>
        <taxon>Bruchinae</taxon>
        <taxon>Bruchini</taxon>
        <taxon>Acanthoscelides</taxon>
    </lineage>
</organism>
<reference evidence="2" key="1">
    <citation type="submission" date="2022-03" db="EMBL/GenBank/DDBJ databases">
        <authorList>
            <person name="Sayadi A."/>
        </authorList>
    </citation>
    <scope>NUCLEOTIDE SEQUENCE</scope>
</reference>
<sequence length="534" mass="59451">MLAATVVHQSIRAKVNGKAKSSGEKTHQPCGAFSASGECYGMSSKMAASYSFASLGELYDEPSEDEVLARLKIAAAGFLPEGWKDWRVRKDHVVHMEPSVLNKMRFCLSALEIAKAFNPDAKCLKERPYRDMKVKMMSWPFCVGLILGPPSLALQVRGSALHCELVTQSVKNLRGLLMTRKEASKLLGDGSETDESESCSQSTSKQRVSTTSRLKCLEAESAATRSLLQEILSRLDRKGNDTGDSDLEEDQAEEFMEEVESERESDAGSTPWRAPEVVSTVSKRTVVDFTPQAKEQEPTVPQPAPDIRIQGLSCQRLGESSWNRIRYADVQKRLHASPVFGALCLNTQLRHLAKDSFASDFLEKTEGSYGTVCHGLLLQRAAFQKAINMIIDACPSSADLIESELIGPGCLFRQHSDNLLQFICGKRAEAIELRRSQLAPLNTNVAMVLSKIPPSESHLFDENKIEDLLKSQAGSLRPTFKRKIPFAKQARKPERRSQKSQNLRQENRSSRKTSTFRAKQDRTSKSHGKPTRRF</sequence>
<accession>A0A9P0NYA6</accession>
<protein>
    <submittedName>
        <fullName evidence="2">Uncharacterized protein</fullName>
    </submittedName>
</protein>
<evidence type="ECO:0000313" key="2">
    <source>
        <dbReference type="EMBL" id="CAH1961466.1"/>
    </source>
</evidence>
<proteinExistence type="predicted"/>
<feature type="region of interest" description="Disordered" evidence="1">
    <location>
        <begin position="237"/>
        <end position="274"/>
    </location>
</feature>
<dbReference type="EMBL" id="CAKOFQ010006695">
    <property type="protein sequence ID" value="CAH1961466.1"/>
    <property type="molecule type" value="Genomic_DNA"/>
</dbReference>
<keyword evidence="3" id="KW-1185">Reference proteome</keyword>
<gene>
    <name evidence="2" type="ORF">ACAOBT_LOCUS4173</name>
</gene>
<feature type="region of interest" description="Disordered" evidence="1">
    <location>
        <begin position="480"/>
        <end position="534"/>
    </location>
</feature>
<feature type="compositionally biased region" description="Basic residues" evidence="1">
    <location>
        <begin position="480"/>
        <end position="490"/>
    </location>
</feature>
<feature type="region of interest" description="Disordered" evidence="1">
    <location>
        <begin position="186"/>
        <end position="205"/>
    </location>
</feature>
<name>A0A9P0NYA6_ACAOB</name>
<dbReference type="OrthoDB" id="6778549at2759"/>
<feature type="compositionally biased region" description="Acidic residues" evidence="1">
    <location>
        <begin position="243"/>
        <end position="263"/>
    </location>
</feature>
<comment type="caution">
    <text evidence="2">The sequence shown here is derived from an EMBL/GenBank/DDBJ whole genome shotgun (WGS) entry which is preliminary data.</text>
</comment>
<evidence type="ECO:0000313" key="3">
    <source>
        <dbReference type="Proteomes" id="UP001152888"/>
    </source>
</evidence>